<name>A0A183DTV9_9BILA</name>
<feature type="transmembrane region" description="Helical" evidence="1">
    <location>
        <begin position="73"/>
        <end position="97"/>
    </location>
</feature>
<evidence type="ECO:0000313" key="3">
    <source>
        <dbReference type="Proteomes" id="UP000271098"/>
    </source>
</evidence>
<sequence length="124" mass="13338">MARREGVHERVRARDIVVVVAFGVQRGVAVVVDEFVVGVVAHSVDAFDVVVDVVVVVEVVDDVVVVSDVFDDVVVIVVVFDDVVVIVVVIVNVVVVIEVFGGMQVFVTEQSTTAEQIAFCKDIS</sequence>
<dbReference type="EMBL" id="UYRT01079083">
    <property type="protein sequence ID" value="VDN19944.1"/>
    <property type="molecule type" value="Genomic_DNA"/>
</dbReference>
<keyword evidence="1" id="KW-0812">Transmembrane</keyword>
<dbReference type="Proteomes" id="UP000271098">
    <property type="component" value="Unassembled WGS sequence"/>
</dbReference>
<keyword evidence="1" id="KW-1133">Transmembrane helix</keyword>
<keyword evidence="3" id="KW-1185">Reference proteome</keyword>
<reference evidence="2 3" key="2">
    <citation type="submission" date="2018-11" db="EMBL/GenBank/DDBJ databases">
        <authorList>
            <consortium name="Pathogen Informatics"/>
        </authorList>
    </citation>
    <scope>NUCLEOTIDE SEQUENCE [LARGE SCALE GENOMIC DNA]</scope>
</reference>
<evidence type="ECO:0000313" key="2">
    <source>
        <dbReference type="EMBL" id="VDN19944.1"/>
    </source>
</evidence>
<organism evidence="4">
    <name type="scientific">Gongylonema pulchrum</name>
    <dbReference type="NCBI Taxonomy" id="637853"/>
    <lineage>
        <taxon>Eukaryota</taxon>
        <taxon>Metazoa</taxon>
        <taxon>Ecdysozoa</taxon>
        <taxon>Nematoda</taxon>
        <taxon>Chromadorea</taxon>
        <taxon>Rhabditida</taxon>
        <taxon>Spirurina</taxon>
        <taxon>Spiruromorpha</taxon>
        <taxon>Spiruroidea</taxon>
        <taxon>Gongylonematidae</taxon>
        <taxon>Gongylonema</taxon>
    </lineage>
</organism>
<evidence type="ECO:0000256" key="1">
    <source>
        <dbReference type="SAM" id="Phobius"/>
    </source>
</evidence>
<protein>
    <submittedName>
        <fullName evidence="2 4">Uncharacterized protein</fullName>
    </submittedName>
</protein>
<evidence type="ECO:0000313" key="4">
    <source>
        <dbReference type="WBParaSite" id="GPUH_0001216401-mRNA-1"/>
    </source>
</evidence>
<proteinExistence type="predicted"/>
<dbReference type="AlphaFoldDB" id="A0A183DTV9"/>
<keyword evidence="1" id="KW-0472">Membrane</keyword>
<accession>A0A183DTV9</accession>
<dbReference type="WBParaSite" id="GPUH_0001216401-mRNA-1">
    <property type="protein sequence ID" value="GPUH_0001216401-mRNA-1"/>
    <property type="gene ID" value="GPUH_0001216401"/>
</dbReference>
<gene>
    <name evidence="2" type="ORF">GPUH_LOCUS12150</name>
</gene>
<reference evidence="4" key="1">
    <citation type="submission" date="2016-06" db="UniProtKB">
        <authorList>
            <consortium name="WormBaseParasite"/>
        </authorList>
    </citation>
    <scope>IDENTIFICATION</scope>
</reference>